<feature type="transmembrane region" description="Helical" evidence="1">
    <location>
        <begin position="33"/>
        <end position="53"/>
    </location>
</feature>
<dbReference type="Proteomes" id="UP000585609">
    <property type="component" value="Unassembled WGS sequence"/>
</dbReference>
<feature type="non-terminal residue" evidence="3">
    <location>
        <position position="1"/>
    </location>
</feature>
<organism evidence="3 4">
    <name type="scientific">Candidatus Hakubella thermalkaliphila</name>
    <dbReference type="NCBI Taxonomy" id="2754717"/>
    <lineage>
        <taxon>Bacteria</taxon>
        <taxon>Bacillati</taxon>
        <taxon>Actinomycetota</taxon>
        <taxon>Actinomycetota incertae sedis</taxon>
        <taxon>Candidatus Hakubellales</taxon>
        <taxon>Candidatus Hakubellaceae</taxon>
        <taxon>Candidatus Hakubella</taxon>
    </lineage>
</organism>
<evidence type="ECO:0000313" key="3">
    <source>
        <dbReference type="EMBL" id="GFP23857.1"/>
    </source>
</evidence>
<keyword evidence="1" id="KW-1133">Transmembrane helix</keyword>
<proteinExistence type="predicted"/>
<keyword evidence="1" id="KW-0812">Transmembrane</keyword>
<dbReference type="EMBL" id="BLRW01000222">
    <property type="protein sequence ID" value="GFP23857.1"/>
    <property type="molecule type" value="Genomic_DNA"/>
</dbReference>
<accession>A0A6V8NUP5</accession>
<keyword evidence="1" id="KW-0472">Membrane</keyword>
<dbReference type="Pfam" id="PF04892">
    <property type="entry name" value="VanZ"/>
    <property type="match status" value="1"/>
</dbReference>
<evidence type="ECO:0000313" key="4">
    <source>
        <dbReference type="Proteomes" id="UP000585609"/>
    </source>
</evidence>
<dbReference type="AlphaFoldDB" id="A0A6V8NUP5"/>
<name>A0A6V8NUP5_9ACTN</name>
<comment type="caution">
    <text evidence="3">The sequence shown here is derived from an EMBL/GenBank/DDBJ whole genome shotgun (WGS) entry which is preliminary data.</text>
</comment>
<sequence length="62" mass="7137">RIKKIILWAGVFSFAYGLSMELVQAILPYREFSLVDLFANTAGVVLMLLYLMARDKVKRSLR</sequence>
<evidence type="ECO:0000259" key="2">
    <source>
        <dbReference type="Pfam" id="PF04892"/>
    </source>
</evidence>
<evidence type="ECO:0000256" key="1">
    <source>
        <dbReference type="SAM" id="Phobius"/>
    </source>
</evidence>
<feature type="domain" description="VanZ-like" evidence="2">
    <location>
        <begin position="7"/>
        <end position="50"/>
    </location>
</feature>
<reference evidence="3 4" key="1">
    <citation type="journal article" date="2020" name="Front. Microbiol.">
        <title>Single-cell genomics of novel Actinobacteria with the Wood-Ljungdahl pathway discovered in a serpentinizing system.</title>
        <authorList>
            <person name="Merino N."/>
            <person name="Kawai M."/>
            <person name="Boyd E.S."/>
            <person name="Colman D.R."/>
            <person name="McGlynn S.E."/>
            <person name="Nealson K.H."/>
            <person name="Kurokawa K."/>
            <person name="Hongoh Y."/>
        </authorList>
    </citation>
    <scope>NUCLEOTIDE SEQUENCE [LARGE SCALE GENOMIC DNA]</scope>
    <source>
        <strain evidence="3 4">S09_30</strain>
    </source>
</reference>
<gene>
    <name evidence="3" type="ORF">HKBW3S09_01322</name>
</gene>
<feature type="transmembrane region" description="Helical" evidence="1">
    <location>
        <begin position="5"/>
        <end position="27"/>
    </location>
</feature>
<dbReference type="InterPro" id="IPR006976">
    <property type="entry name" value="VanZ-like"/>
</dbReference>
<protein>
    <recommendedName>
        <fullName evidence="2">VanZ-like domain-containing protein</fullName>
    </recommendedName>
</protein>